<keyword evidence="4" id="KW-1185">Reference proteome</keyword>
<dbReference type="AlphaFoldDB" id="A0A4R7BXU9"/>
<protein>
    <submittedName>
        <fullName evidence="3">Aspartyl-tRNA(Asn)/glutamyl-tRNA(Gln) amidotransferase subunit A</fullName>
    </submittedName>
</protein>
<comment type="similarity">
    <text evidence="1">Belongs to the amidase family.</text>
</comment>
<dbReference type="PANTHER" id="PTHR11895:SF7">
    <property type="entry name" value="GLUTAMYL-TRNA(GLN) AMIDOTRANSFERASE SUBUNIT A, MITOCHONDRIAL"/>
    <property type="match status" value="1"/>
</dbReference>
<evidence type="ECO:0000313" key="3">
    <source>
        <dbReference type="EMBL" id="TDR89027.1"/>
    </source>
</evidence>
<dbReference type="PANTHER" id="PTHR11895">
    <property type="entry name" value="TRANSAMIDASE"/>
    <property type="match status" value="1"/>
</dbReference>
<dbReference type="Proteomes" id="UP000295122">
    <property type="component" value="Unassembled WGS sequence"/>
</dbReference>
<dbReference type="InterPro" id="IPR023631">
    <property type="entry name" value="Amidase_dom"/>
</dbReference>
<keyword evidence="3" id="KW-0808">Transferase</keyword>
<name>A0A4R7BXU9_9HYPH</name>
<comment type="caution">
    <text evidence="3">The sequence shown here is derived from an EMBL/GenBank/DDBJ whole genome shotgun (WGS) entry which is preliminary data.</text>
</comment>
<dbReference type="NCBIfam" id="NF004815">
    <property type="entry name" value="PRK06169.1"/>
    <property type="match status" value="1"/>
</dbReference>
<dbReference type="OrthoDB" id="9814821at2"/>
<feature type="domain" description="Amidase" evidence="2">
    <location>
        <begin position="25"/>
        <end position="447"/>
    </location>
</feature>
<dbReference type="EMBL" id="SNZR01000014">
    <property type="protein sequence ID" value="TDR89027.1"/>
    <property type="molecule type" value="Genomic_DNA"/>
</dbReference>
<dbReference type="SUPFAM" id="SSF75304">
    <property type="entry name" value="Amidase signature (AS) enzymes"/>
    <property type="match status" value="1"/>
</dbReference>
<evidence type="ECO:0000256" key="1">
    <source>
        <dbReference type="ARBA" id="ARBA00009199"/>
    </source>
</evidence>
<dbReference type="Gene3D" id="3.90.1300.10">
    <property type="entry name" value="Amidase signature (AS) domain"/>
    <property type="match status" value="1"/>
</dbReference>
<organism evidence="3 4">
    <name type="scientific">Enterovirga rhinocerotis</name>
    <dbReference type="NCBI Taxonomy" id="1339210"/>
    <lineage>
        <taxon>Bacteria</taxon>
        <taxon>Pseudomonadati</taxon>
        <taxon>Pseudomonadota</taxon>
        <taxon>Alphaproteobacteria</taxon>
        <taxon>Hyphomicrobiales</taxon>
        <taxon>Methylobacteriaceae</taxon>
        <taxon>Enterovirga</taxon>
    </lineage>
</organism>
<reference evidence="3 4" key="1">
    <citation type="submission" date="2019-03" db="EMBL/GenBank/DDBJ databases">
        <title>Genomic Encyclopedia of Type Strains, Phase IV (KMG-IV): sequencing the most valuable type-strain genomes for metagenomic binning, comparative biology and taxonomic classification.</title>
        <authorList>
            <person name="Goeker M."/>
        </authorList>
    </citation>
    <scope>NUCLEOTIDE SEQUENCE [LARGE SCALE GENOMIC DNA]</scope>
    <source>
        <strain evidence="3 4">DSM 25903</strain>
    </source>
</reference>
<proteinExistence type="inferred from homology"/>
<dbReference type="InterPro" id="IPR000120">
    <property type="entry name" value="Amidase"/>
</dbReference>
<accession>A0A4R7BXU9</accession>
<dbReference type="RefSeq" id="WP_133772411.1">
    <property type="nucleotide sequence ID" value="NZ_SNZR01000014.1"/>
</dbReference>
<sequence>MTDLLSLDTAALAEGYRSKRFSPVEVVEAALTRAEAVNPAVNAFTLIDREAGREAAKASEARWSAGTPVGPLDGMPFTVKDNVLWKDRPARRGSRSVGDAPAAENAPSVDRLIEAGAVPFAKTTLPEFGWKGLGDSPLTGLTRNPWDTRMTTGGSSAGAAAAAALGIGPLHIGTDGAGSIRIPAAFCGIFGHKPSYSRVPAYPPSPFGIVSHLGPMSRSVTDAAAMLSAVARPDPRDIDSLWTEPQDYTLNLDEGVRGLRFAWSPRLGYADGLDPEVEALCADATRAFSESGGVLEDADPAFSDPTDILRVLWRTGAWLVLRDIPEERWSELDPGFVAEGQEGSKLAGADFVRAANARAANYTAAARFHQSHDLLLTPTLSIPAFEVGHNTPPDGRYGDDWLNWTPYSYPFDLTLQPAATVPCGLTKSGLPVGLQIVGAMGRDDLVLRAARAFEKARPWATIDESRVRH</sequence>
<gene>
    <name evidence="3" type="ORF">EV668_3512</name>
</gene>
<dbReference type="InterPro" id="IPR036928">
    <property type="entry name" value="AS_sf"/>
</dbReference>
<evidence type="ECO:0000313" key="4">
    <source>
        <dbReference type="Proteomes" id="UP000295122"/>
    </source>
</evidence>
<dbReference type="GO" id="GO:0016740">
    <property type="term" value="F:transferase activity"/>
    <property type="evidence" value="ECO:0007669"/>
    <property type="project" value="UniProtKB-KW"/>
</dbReference>
<dbReference type="Pfam" id="PF01425">
    <property type="entry name" value="Amidase"/>
    <property type="match status" value="1"/>
</dbReference>
<evidence type="ECO:0000259" key="2">
    <source>
        <dbReference type="Pfam" id="PF01425"/>
    </source>
</evidence>